<organism evidence="3 4">
    <name type="scientific">Streptomyces chattanoogensis</name>
    <dbReference type="NCBI Taxonomy" id="66876"/>
    <lineage>
        <taxon>Bacteria</taxon>
        <taxon>Bacillati</taxon>
        <taxon>Actinomycetota</taxon>
        <taxon>Actinomycetes</taxon>
        <taxon>Kitasatosporales</taxon>
        <taxon>Streptomycetaceae</taxon>
        <taxon>Streptomyces</taxon>
    </lineage>
</organism>
<sequence length="113" mass="11476">MTATATLAPEAPPVPSGWRVTPQGTVPVSDVARTTGDYPAVNYTVRRCGVTVVEQGGHGRTRYIPVSEALLLVAAAALAMAAGVALAQMYRAMKASGATVGTNSLTIPLPLGA</sequence>
<dbReference type="PATRIC" id="fig|66876.3.peg.927"/>
<keyword evidence="2" id="KW-0812">Transmembrane</keyword>
<keyword evidence="2" id="KW-1133">Transmembrane helix</keyword>
<accession>A0A0N0XZE1</accession>
<proteinExistence type="predicted"/>
<protein>
    <submittedName>
        <fullName evidence="3">Uncharacterized protein</fullName>
    </submittedName>
</protein>
<feature type="region of interest" description="Disordered" evidence="1">
    <location>
        <begin position="1"/>
        <end position="22"/>
    </location>
</feature>
<reference evidence="4" key="1">
    <citation type="submission" date="2015-07" db="EMBL/GenBank/DDBJ databases">
        <authorList>
            <person name="Ju K.-S."/>
            <person name="Doroghazi J.R."/>
            <person name="Metcalf W.W."/>
        </authorList>
    </citation>
    <scope>NUCLEOTIDE SEQUENCE [LARGE SCALE GENOMIC DNA]</scope>
    <source>
        <strain evidence="4">NRRL ISP-5002</strain>
    </source>
</reference>
<evidence type="ECO:0000313" key="3">
    <source>
        <dbReference type="EMBL" id="KPC66464.1"/>
    </source>
</evidence>
<keyword evidence="4" id="KW-1185">Reference proteome</keyword>
<feature type="transmembrane region" description="Helical" evidence="2">
    <location>
        <begin position="69"/>
        <end position="87"/>
    </location>
</feature>
<comment type="caution">
    <text evidence="3">The sequence shown here is derived from an EMBL/GenBank/DDBJ whole genome shotgun (WGS) entry which is preliminary data.</text>
</comment>
<dbReference type="Proteomes" id="UP000037982">
    <property type="component" value="Unassembled WGS sequence"/>
</dbReference>
<evidence type="ECO:0000256" key="2">
    <source>
        <dbReference type="SAM" id="Phobius"/>
    </source>
</evidence>
<name>A0A0N0XZE1_9ACTN</name>
<evidence type="ECO:0000313" key="4">
    <source>
        <dbReference type="Proteomes" id="UP000037982"/>
    </source>
</evidence>
<keyword evidence="2" id="KW-0472">Membrane</keyword>
<gene>
    <name evidence="3" type="ORF">ADL29_04190</name>
</gene>
<dbReference type="EMBL" id="LGKG01000009">
    <property type="protein sequence ID" value="KPC66464.1"/>
    <property type="molecule type" value="Genomic_DNA"/>
</dbReference>
<evidence type="ECO:0000256" key="1">
    <source>
        <dbReference type="SAM" id="MobiDB-lite"/>
    </source>
</evidence>
<dbReference type="RefSeq" id="WP_030498525.1">
    <property type="nucleotide sequence ID" value="NZ_LGKG01000009.1"/>
</dbReference>
<dbReference type="AlphaFoldDB" id="A0A0N0XZE1"/>